<evidence type="ECO:0000256" key="7">
    <source>
        <dbReference type="ARBA" id="ARBA00025029"/>
    </source>
</evidence>
<evidence type="ECO:0000256" key="5">
    <source>
        <dbReference type="ARBA" id="ARBA00022801"/>
    </source>
</evidence>
<keyword evidence="1 8" id="KW-0540">Nuclease</keyword>
<evidence type="ECO:0000256" key="3">
    <source>
        <dbReference type="ARBA" id="ARBA00022763"/>
    </source>
</evidence>
<keyword evidence="2 8" id="KW-0255">Endonuclease</keyword>
<dbReference type="GO" id="GO:0006290">
    <property type="term" value="P:pyrimidine dimer repair"/>
    <property type="evidence" value="ECO:0007669"/>
    <property type="project" value="UniProtKB-UniRule"/>
</dbReference>
<evidence type="ECO:0000313" key="10">
    <source>
        <dbReference type="Proteomes" id="UP000481043"/>
    </source>
</evidence>
<dbReference type="PANTHER" id="PTHR31290:SF5">
    <property type="entry name" value="UV-DAMAGE ENDONUCLEASE"/>
    <property type="match status" value="1"/>
</dbReference>
<organism evidence="9 10">
    <name type="scientific">Bacillus mesophilus</name>
    <dbReference type="NCBI Taxonomy" id="1808955"/>
    <lineage>
        <taxon>Bacteria</taxon>
        <taxon>Bacillati</taxon>
        <taxon>Bacillota</taxon>
        <taxon>Bacilli</taxon>
        <taxon>Bacillales</taxon>
        <taxon>Bacillaceae</taxon>
        <taxon>Bacillus</taxon>
    </lineage>
</organism>
<comment type="function">
    <text evidence="7">Component in a DNA repair pathway. Removal of UV LIGHT damaged nucleotides. Recognizes pyrimidine dimers and cleave a phosphodiester bond immediately 5' to the lesion.</text>
</comment>
<keyword evidence="6 8" id="KW-0234">DNA repair</keyword>
<proteinExistence type="inferred from homology"/>
<dbReference type="AlphaFoldDB" id="A0A6M0QBQ2"/>
<dbReference type="InterPro" id="IPR004601">
    <property type="entry name" value="UvdE"/>
</dbReference>
<dbReference type="RefSeq" id="WP_163180423.1">
    <property type="nucleotide sequence ID" value="NZ_JAAIWM010000005.1"/>
</dbReference>
<dbReference type="InterPro" id="IPR023520">
    <property type="entry name" value="UvdE_bac"/>
</dbReference>
<evidence type="ECO:0000256" key="4">
    <source>
        <dbReference type="ARBA" id="ARBA00022769"/>
    </source>
</evidence>
<dbReference type="GO" id="GO:0006289">
    <property type="term" value="P:nucleotide-excision repair"/>
    <property type="evidence" value="ECO:0007669"/>
    <property type="project" value="InterPro"/>
</dbReference>
<evidence type="ECO:0000256" key="8">
    <source>
        <dbReference type="HAMAP-Rule" id="MF_00606"/>
    </source>
</evidence>
<keyword evidence="10" id="KW-1185">Reference proteome</keyword>
<dbReference type="Pfam" id="PF03851">
    <property type="entry name" value="UvdE"/>
    <property type="match status" value="1"/>
</dbReference>
<evidence type="ECO:0000313" key="9">
    <source>
        <dbReference type="EMBL" id="NEY72950.1"/>
    </source>
</evidence>
<sequence length="317" mass="36922">MRIRFGYVSTALSLWDGSPSKTITFTNWKKLKKDERKTKLIEVAKQNIRNTKRALLYNIAHEIDLYRMSSSIVPLATHPEVKWNYAKDLEEDFKDLGETVNHYNLRVSLHPNQYTLFTSEREQVTLNAVEDMKYHYKIFKTMGVEKRGLINIHVGGAYGDKSEAIKRFNENIKLVPKPIKNRMTLENDDKTYTTTETLNVCKEHNIPVMFDYHHHMANLSEEPLDELLPAVFKTWDHFGLIPKVHISSPKSESKFRHHADFVSLEFIIPFLNLAKEIGTDFDIMIEAKEKDRALFKLVEEVSKIRGVKRINGGTVEW</sequence>
<accession>A0A6M0QBQ2</accession>
<evidence type="ECO:0000256" key="2">
    <source>
        <dbReference type="ARBA" id="ARBA00022759"/>
    </source>
</evidence>
<keyword evidence="5 8" id="KW-0378">Hydrolase</keyword>
<keyword evidence="3 8" id="KW-0227">DNA damage</keyword>
<dbReference type="PANTHER" id="PTHR31290">
    <property type="entry name" value="UV-DAMAGE ENDONUCLEASE"/>
    <property type="match status" value="1"/>
</dbReference>
<evidence type="ECO:0000256" key="6">
    <source>
        <dbReference type="ARBA" id="ARBA00023204"/>
    </source>
</evidence>
<dbReference type="EC" id="3.-.-.-" evidence="8"/>
<dbReference type="GO" id="GO:0004519">
    <property type="term" value="F:endonuclease activity"/>
    <property type="evidence" value="ECO:0007669"/>
    <property type="project" value="UniProtKB-UniRule"/>
</dbReference>
<dbReference type="SUPFAM" id="SSF51658">
    <property type="entry name" value="Xylose isomerase-like"/>
    <property type="match status" value="1"/>
</dbReference>
<dbReference type="Gene3D" id="3.20.20.150">
    <property type="entry name" value="Divalent-metal-dependent TIM barrel enzymes"/>
    <property type="match status" value="1"/>
</dbReference>
<dbReference type="NCBIfam" id="TIGR00629">
    <property type="entry name" value="uvde"/>
    <property type="match status" value="1"/>
</dbReference>
<dbReference type="InterPro" id="IPR036237">
    <property type="entry name" value="Xyl_isomerase-like_sf"/>
</dbReference>
<comment type="similarity">
    <text evidence="8">Belongs to the uve1/UvsE family.</text>
</comment>
<dbReference type="GO" id="GO:0016787">
    <property type="term" value="F:hydrolase activity"/>
    <property type="evidence" value="ECO:0007669"/>
    <property type="project" value="UniProtKB-KW"/>
</dbReference>
<dbReference type="HAMAP" id="MF_00606">
    <property type="entry name" value="UV_endonuclease"/>
    <property type="match status" value="1"/>
</dbReference>
<dbReference type="EMBL" id="JAAIWM010000005">
    <property type="protein sequence ID" value="NEY72950.1"/>
    <property type="molecule type" value="Genomic_DNA"/>
</dbReference>
<keyword evidence="4 8" id="KW-0228">DNA excision</keyword>
<gene>
    <name evidence="8 9" type="primary">uvsE</name>
    <name evidence="9" type="ORF">G4D63_14520</name>
</gene>
<comment type="function">
    <text evidence="8">Component in a DNA repair pathway. Removal of UV-light damaged nucleotides. Recognizes pyrimidine dimers and cleave a phosphodiester bond immediately 5' to the lesion.</text>
</comment>
<dbReference type="Proteomes" id="UP000481043">
    <property type="component" value="Unassembled WGS sequence"/>
</dbReference>
<comment type="caution">
    <text evidence="9">The sequence shown here is derived from an EMBL/GenBank/DDBJ whole genome shotgun (WGS) entry which is preliminary data.</text>
</comment>
<reference evidence="9 10" key="1">
    <citation type="submission" date="2020-02" db="EMBL/GenBank/DDBJ databases">
        <title>Bacillus aquiflavi sp. nov., isolated from yellow water of strong flavor Chinese baijiu in Yibin region of China.</title>
        <authorList>
            <person name="Xie J."/>
        </authorList>
    </citation>
    <scope>NUCLEOTIDE SEQUENCE [LARGE SCALE GENOMIC DNA]</scope>
    <source>
        <strain evidence="9 10">SA4</strain>
    </source>
</reference>
<protein>
    <recommendedName>
        <fullName evidence="8">UV DNA damage endonuclease</fullName>
        <shortName evidence="8">UV-endonuclease</shortName>
        <shortName evidence="8">UVED</shortName>
        <ecNumber evidence="8">3.-.-.-</ecNumber>
    </recommendedName>
</protein>
<dbReference type="GO" id="GO:0009411">
    <property type="term" value="P:response to UV"/>
    <property type="evidence" value="ECO:0007669"/>
    <property type="project" value="InterPro"/>
</dbReference>
<evidence type="ECO:0000256" key="1">
    <source>
        <dbReference type="ARBA" id="ARBA00022722"/>
    </source>
</evidence>
<name>A0A6M0QBQ2_9BACI</name>